<evidence type="ECO:0000259" key="11">
    <source>
        <dbReference type="SMART" id="SM01029"/>
    </source>
</evidence>
<dbReference type="InterPro" id="IPR031330">
    <property type="entry name" value="Gly_Hdrlase_35_cat"/>
</dbReference>
<evidence type="ECO:0000256" key="2">
    <source>
        <dbReference type="ARBA" id="ARBA00009809"/>
    </source>
</evidence>
<feature type="region of interest" description="Disordered" evidence="9">
    <location>
        <begin position="529"/>
        <end position="570"/>
    </location>
</feature>
<evidence type="ECO:0000256" key="1">
    <source>
        <dbReference type="ARBA" id="ARBA00001412"/>
    </source>
</evidence>
<dbReference type="InterPro" id="IPR001944">
    <property type="entry name" value="Glycoside_Hdrlase_35"/>
</dbReference>
<evidence type="ECO:0000256" key="3">
    <source>
        <dbReference type="ARBA" id="ARBA00012756"/>
    </source>
</evidence>
<evidence type="ECO:0000256" key="7">
    <source>
        <dbReference type="ARBA" id="ARBA00023295"/>
    </source>
</evidence>
<dbReference type="InterPro" id="IPR025300">
    <property type="entry name" value="BetaGal_jelly_roll_dom"/>
</dbReference>
<sequence>MAVLLAWLRLALWLLTFSWSSVPGVLAQNTPVTTWPLHDDGLNKYVQWDHFSFKVDGKRLFVFSGEMHYWRLPVKEMWPDILQKIKASGANAFSFYGNWAYHAPNATTVDFQSGSRDFTQLFDIARSLGLYVIVRPGSYVNAEANAGGLPLWITTGAYGSLRNNDTRYTAAWEPYMTEFASLTSGHEAGIGGNAFQYQIENEYGQQWIGDPTLRVPNETAIDYMVLLEENARNNGIAIPLMHNNPNMYSRSWSKDWSNERGNVDVYGVDSYPACWSCNLDECTGTNGAYVAFKIQLYYDHFQSVAPTQPGFLPEFQGGSYNPWGGPQGGCGSNTGADFANLYYRHNIAEKSTAMSLYMMYGGTNWGAIGAPIVATSYDYSAPLSEDRSIGSKFYETKNLALFTRVAEDLRMTERLGNSTAYSTNSAILTTELRNPSNNAGFYVTVHADTTSSSVESFQLNVNTSRGALTIPQNGSIILNGHQSKIIVTDFNFGNRSLLYSTAEVLTYAVFDGAPALVLWVPDGESGEIYIKGGRPAQGQGQSGQGQNGQGQSGQGQQGNPYQGQGQYGRDHNAGRLTVANSWQHASSNPWSNGASNHWRRAASNVRSSADAQGLLVSFTQQKGMTVVQLDDGLRIVIVDRTSAYPFWVPTLTADPSAPVNETVLVQGPYLVRGASMSSDAQTIELTGDYTNATAVEVFAAESVNTISWNGQSLKTTKTQYGSLTAQVAAPDTKGFSLPALGPWKVHDSLPERLPSYSDSGPAWVAASHMTTTNPSPPATLPVLYVDEYGFHNGIHLWRGYFSGAATGVFLNVQGGTAFGWSAWLNGVFVGSFLGNFTQTAGNMSLSFSNATVNAGENVLLVMQDNNGHDQTSGALNPRGIMNATLLGGSNFTAWKVAGTAGGDNHYGLLDKIRGGLSEGGLTAERLGWHLPSFDDSAWNTSSPSTGFSGPGVHFYRTVVPLNVPAGLDVSLAFVLSAPSSQKFRAQLFVNGYQYGRFNPYIGHQVNFPVPPGILDYSGDNTIALAVWAQSEEGAQVGIDWNVQYVAASSFDVKFDGSYLRPGWTHERLMFA</sequence>
<dbReference type="Pfam" id="PF13364">
    <property type="entry name" value="BetaGal_ABD2"/>
    <property type="match status" value="2"/>
</dbReference>
<dbReference type="SUPFAM" id="SSF51445">
    <property type="entry name" value="(Trans)glycosidases"/>
    <property type="match status" value="1"/>
</dbReference>
<comment type="similarity">
    <text evidence="2 8">Belongs to the glycosyl hydrolase 35 family.</text>
</comment>
<evidence type="ECO:0000256" key="8">
    <source>
        <dbReference type="RuleBase" id="RU003679"/>
    </source>
</evidence>
<dbReference type="InterPro" id="IPR018954">
    <property type="entry name" value="Betagal_dom2"/>
</dbReference>
<evidence type="ECO:0000256" key="5">
    <source>
        <dbReference type="ARBA" id="ARBA00022801"/>
    </source>
</evidence>
<dbReference type="PANTHER" id="PTHR23421">
    <property type="entry name" value="BETA-GALACTOSIDASE RELATED"/>
    <property type="match status" value="1"/>
</dbReference>
<protein>
    <recommendedName>
        <fullName evidence="3">beta-galactosidase</fullName>
        <ecNumber evidence="3">3.2.1.23</ecNumber>
    </recommendedName>
</protein>
<reference evidence="12 13" key="1">
    <citation type="submission" date="2017-03" db="EMBL/GenBank/DDBJ databases">
        <title>Genomes of endolithic fungi from Antarctica.</title>
        <authorList>
            <person name="Coleine C."/>
            <person name="Masonjones S."/>
            <person name="Stajich J.E."/>
        </authorList>
    </citation>
    <scope>NUCLEOTIDE SEQUENCE [LARGE SCALE GENOMIC DNA]</scope>
    <source>
        <strain evidence="12 13">CCFEE 5187</strain>
    </source>
</reference>
<dbReference type="Gene3D" id="2.60.390.10">
    <property type="entry name" value="Beta-galactosidase, domain 3"/>
    <property type="match status" value="1"/>
</dbReference>
<evidence type="ECO:0000256" key="4">
    <source>
        <dbReference type="ARBA" id="ARBA00022729"/>
    </source>
</evidence>
<dbReference type="Pfam" id="PF01301">
    <property type="entry name" value="Glyco_hydro_35"/>
    <property type="match status" value="1"/>
</dbReference>
<dbReference type="EC" id="3.2.1.23" evidence="3"/>
<dbReference type="InterPro" id="IPR017853">
    <property type="entry name" value="GH"/>
</dbReference>
<dbReference type="SUPFAM" id="SSF51011">
    <property type="entry name" value="Glycosyl hydrolase domain"/>
    <property type="match status" value="1"/>
</dbReference>
<dbReference type="SUPFAM" id="SSF117100">
    <property type="entry name" value="Beta-galactosidase LacA, domain 3"/>
    <property type="match status" value="1"/>
</dbReference>
<feature type="compositionally biased region" description="Gly residues" evidence="9">
    <location>
        <begin position="540"/>
        <end position="556"/>
    </location>
</feature>
<dbReference type="PRINTS" id="PR00742">
    <property type="entry name" value="GLHYDRLASE35"/>
</dbReference>
<dbReference type="SMART" id="SM01029">
    <property type="entry name" value="BetaGal_dom2"/>
    <property type="match status" value="1"/>
</dbReference>
<feature type="domain" description="Beta-galactosidase" evidence="11">
    <location>
        <begin position="408"/>
        <end position="646"/>
    </location>
</feature>
<dbReference type="InterPro" id="IPR025972">
    <property type="entry name" value="BetaGal_dom3"/>
</dbReference>
<dbReference type="EMBL" id="NAJN01000022">
    <property type="protein sequence ID" value="TKA81502.1"/>
    <property type="molecule type" value="Genomic_DNA"/>
</dbReference>
<keyword evidence="6" id="KW-0325">Glycoprotein</keyword>
<name>A0A4U0XUL4_9PEZI</name>
<keyword evidence="7" id="KW-0326">Glycosidase</keyword>
<proteinExistence type="inferred from homology"/>
<dbReference type="SUPFAM" id="SSF49785">
    <property type="entry name" value="Galactose-binding domain-like"/>
    <property type="match status" value="2"/>
</dbReference>
<dbReference type="OrthoDB" id="1657402at2759"/>
<dbReference type="FunFam" id="3.20.20.80:FF:000040">
    <property type="entry name" value="Beta-galactosidase A"/>
    <property type="match status" value="1"/>
</dbReference>
<evidence type="ECO:0000256" key="6">
    <source>
        <dbReference type="ARBA" id="ARBA00023180"/>
    </source>
</evidence>
<dbReference type="InterPro" id="IPR008979">
    <property type="entry name" value="Galactose-bd-like_sf"/>
</dbReference>
<dbReference type="Pfam" id="PF10435">
    <property type="entry name" value="BetaGal_dom2"/>
    <property type="match status" value="1"/>
</dbReference>
<evidence type="ECO:0000313" key="12">
    <source>
        <dbReference type="EMBL" id="TKA81502.1"/>
    </source>
</evidence>
<evidence type="ECO:0000313" key="13">
    <source>
        <dbReference type="Proteomes" id="UP000308768"/>
    </source>
</evidence>
<keyword evidence="13" id="KW-1185">Reference proteome</keyword>
<dbReference type="GO" id="GO:0005975">
    <property type="term" value="P:carbohydrate metabolic process"/>
    <property type="evidence" value="ECO:0007669"/>
    <property type="project" value="InterPro"/>
</dbReference>
<comment type="catalytic activity">
    <reaction evidence="1">
        <text>Hydrolysis of terminal non-reducing beta-D-galactose residues in beta-D-galactosides.</text>
        <dbReference type="EC" id="3.2.1.23"/>
    </reaction>
</comment>
<dbReference type="Gene3D" id="2.60.120.260">
    <property type="entry name" value="Galactose-binding domain-like"/>
    <property type="match status" value="2"/>
</dbReference>
<dbReference type="FunFam" id="2.60.390.10:FF:000001">
    <property type="entry name" value="Beta-galactosidase A"/>
    <property type="match status" value="1"/>
</dbReference>
<evidence type="ECO:0000256" key="9">
    <source>
        <dbReference type="SAM" id="MobiDB-lite"/>
    </source>
</evidence>
<dbReference type="AlphaFoldDB" id="A0A4U0XUL4"/>
<dbReference type="InterPro" id="IPR037110">
    <property type="entry name" value="Betagal_dom2_sf"/>
</dbReference>
<dbReference type="InterPro" id="IPR036833">
    <property type="entry name" value="BetaGal_dom3_sf"/>
</dbReference>
<feature type="chain" id="PRO_5020707604" description="beta-galactosidase" evidence="10">
    <location>
        <begin position="28"/>
        <end position="1071"/>
    </location>
</feature>
<dbReference type="GO" id="GO:0004565">
    <property type="term" value="F:beta-galactosidase activity"/>
    <property type="evidence" value="ECO:0007669"/>
    <property type="project" value="UniProtKB-EC"/>
</dbReference>
<keyword evidence="4 10" id="KW-0732">Signal</keyword>
<comment type="caution">
    <text evidence="12">The sequence shown here is derived from an EMBL/GenBank/DDBJ whole genome shotgun (WGS) entry which is preliminary data.</text>
</comment>
<gene>
    <name evidence="12" type="ORF">B0A49_00554</name>
</gene>
<feature type="signal peptide" evidence="10">
    <location>
        <begin position="1"/>
        <end position="27"/>
    </location>
</feature>
<organism evidence="12 13">
    <name type="scientific">Cryomyces minteri</name>
    <dbReference type="NCBI Taxonomy" id="331657"/>
    <lineage>
        <taxon>Eukaryota</taxon>
        <taxon>Fungi</taxon>
        <taxon>Dikarya</taxon>
        <taxon>Ascomycota</taxon>
        <taxon>Pezizomycotina</taxon>
        <taxon>Dothideomycetes</taxon>
        <taxon>Dothideomycetes incertae sedis</taxon>
        <taxon>Cryomyces</taxon>
    </lineage>
</organism>
<dbReference type="STRING" id="331657.A0A4U0XUL4"/>
<dbReference type="Gene3D" id="2.102.20.10">
    <property type="entry name" value="Beta-galactosidase, domain 2"/>
    <property type="match status" value="1"/>
</dbReference>
<dbReference type="Gene3D" id="3.20.20.80">
    <property type="entry name" value="Glycosidases"/>
    <property type="match status" value="1"/>
</dbReference>
<keyword evidence="5" id="KW-0378">Hydrolase</keyword>
<evidence type="ECO:0000256" key="10">
    <source>
        <dbReference type="SAM" id="SignalP"/>
    </source>
</evidence>
<dbReference type="Proteomes" id="UP000308768">
    <property type="component" value="Unassembled WGS sequence"/>
</dbReference>
<accession>A0A4U0XUL4</accession>
<dbReference type="Pfam" id="PF13363">
    <property type="entry name" value="BetaGal_dom3"/>
    <property type="match status" value="1"/>
</dbReference>